<dbReference type="GO" id="GO:0005975">
    <property type="term" value="P:carbohydrate metabolic process"/>
    <property type="evidence" value="ECO:0007669"/>
    <property type="project" value="InterPro"/>
</dbReference>
<proteinExistence type="inferred from homology"/>
<comment type="pathway">
    <text evidence="1">Glycan metabolism; L-arabinan degradation.</text>
</comment>
<dbReference type="Proteomes" id="UP000547458">
    <property type="component" value="Unassembled WGS sequence"/>
</dbReference>
<comment type="caution">
    <text evidence="8">The sequence shown here is derived from an EMBL/GenBank/DDBJ whole genome shotgun (WGS) entry which is preliminary data.</text>
</comment>
<gene>
    <name evidence="8" type="ORF">BJ994_000464</name>
</gene>
<protein>
    <submittedName>
        <fullName evidence="8">Arabinan endo-1,5-alpha-L-arabinosidase</fullName>
        <ecNumber evidence="8">3.2.1.99</ecNumber>
    </submittedName>
</protein>
<accession>A0A846RE40</accession>
<sequence length="436" mass="46636">MTLLSSLQPVPVGAPETWGARHAHDPTVVRDDDGTYYMFSTDAVANCGEIPAGVHVRTSPDLVEWAYCGTALDGVPAPAFAWSGAKGLWAPEVVRWPVPAGQTRWHMYYSASTFGSNTSAIGLAVAPTPSGPWTDQGLVVRTKAGRDTQNAIDAAVTFDSDGLPWLTYGSFFSGIHTLRLDAVTGHPVKEGSLGTCIARRPSSVDRAIEGAFVQYRGSSDKYILFASYDSLFNTYNVRVAIADAMTGPYRDATGAEMTDAETAPHMVGTKILGSYRFDGDTAWLAPGHNSILTVPTHDGEDQFMVHHVRFVEDPSQHVVQLRRVFFTAGGWPVVSPQPYAGPASERLDAPVPVSGTWRVLRFDPSSTDLVEAAPTSVHDDAAATSAGQPRQVRLAVGESVLDAVVFGSWDFSRNRRALSFSGIGADGVVYSGTQGA</sequence>
<evidence type="ECO:0000256" key="2">
    <source>
        <dbReference type="ARBA" id="ARBA00009865"/>
    </source>
</evidence>
<keyword evidence="3 7" id="KW-0378">Hydrolase</keyword>
<comment type="similarity">
    <text evidence="2 7">Belongs to the glycosyl hydrolase 43 family.</text>
</comment>
<dbReference type="PANTHER" id="PTHR43301:SF3">
    <property type="entry name" value="ARABINAN ENDO-1,5-ALPHA-L-ARABINOSIDASE A-RELATED"/>
    <property type="match status" value="1"/>
</dbReference>
<dbReference type="InterPro" id="IPR023296">
    <property type="entry name" value="Glyco_hydro_beta-prop_sf"/>
</dbReference>
<dbReference type="Pfam" id="PF04616">
    <property type="entry name" value="Glyco_hydro_43"/>
    <property type="match status" value="1"/>
</dbReference>
<evidence type="ECO:0000256" key="7">
    <source>
        <dbReference type="RuleBase" id="RU361187"/>
    </source>
</evidence>
<evidence type="ECO:0000256" key="5">
    <source>
        <dbReference type="PIRSR" id="PIRSR606710-1"/>
    </source>
</evidence>
<evidence type="ECO:0000256" key="6">
    <source>
        <dbReference type="PIRSR" id="PIRSR606710-2"/>
    </source>
</evidence>
<organism evidence="8 9">
    <name type="scientific">Arthrobacter pigmenti</name>
    <dbReference type="NCBI Taxonomy" id="271432"/>
    <lineage>
        <taxon>Bacteria</taxon>
        <taxon>Bacillati</taxon>
        <taxon>Actinomycetota</taxon>
        <taxon>Actinomycetes</taxon>
        <taxon>Micrococcales</taxon>
        <taxon>Micrococcaceae</taxon>
        <taxon>Arthrobacter</taxon>
    </lineage>
</organism>
<dbReference type="EC" id="3.2.1.99" evidence="8"/>
<dbReference type="SUPFAM" id="SSF75005">
    <property type="entry name" value="Arabinanase/levansucrase/invertase"/>
    <property type="match status" value="1"/>
</dbReference>
<evidence type="ECO:0000313" key="8">
    <source>
        <dbReference type="EMBL" id="NJC21388.1"/>
    </source>
</evidence>
<dbReference type="Gene3D" id="2.115.10.20">
    <property type="entry name" value="Glycosyl hydrolase domain, family 43"/>
    <property type="match status" value="1"/>
</dbReference>
<dbReference type="RefSeq" id="WP_167991073.1">
    <property type="nucleotide sequence ID" value="NZ_JAATJL010000001.1"/>
</dbReference>
<dbReference type="AlphaFoldDB" id="A0A846RE40"/>
<keyword evidence="9" id="KW-1185">Reference proteome</keyword>
<dbReference type="CDD" id="cd08998">
    <property type="entry name" value="GH43_Arb43a-like"/>
    <property type="match status" value="1"/>
</dbReference>
<reference evidence="8 9" key="1">
    <citation type="submission" date="2020-03" db="EMBL/GenBank/DDBJ databases">
        <title>Sequencing the genomes of 1000 actinobacteria strains.</title>
        <authorList>
            <person name="Klenk H.-P."/>
        </authorList>
    </citation>
    <scope>NUCLEOTIDE SEQUENCE [LARGE SCALE GENOMIC DNA]</scope>
    <source>
        <strain evidence="8 9">DSM 16403</strain>
    </source>
</reference>
<feature type="active site" description="Proton acceptor" evidence="5">
    <location>
        <position position="25"/>
    </location>
</feature>
<name>A0A846RE40_9MICC</name>
<dbReference type="InterPro" id="IPR050727">
    <property type="entry name" value="GH43_arabinanases"/>
</dbReference>
<evidence type="ECO:0000313" key="9">
    <source>
        <dbReference type="Proteomes" id="UP000547458"/>
    </source>
</evidence>
<dbReference type="PANTHER" id="PTHR43301">
    <property type="entry name" value="ARABINAN ENDO-1,5-ALPHA-L-ARABINOSIDASE"/>
    <property type="match status" value="1"/>
</dbReference>
<keyword evidence="4 7" id="KW-0326">Glycosidase</keyword>
<feature type="site" description="Important for catalytic activity, responsible for pKa modulation of the active site Glu and correct orientation of both the proton donor and substrate" evidence="6">
    <location>
        <position position="153"/>
    </location>
</feature>
<evidence type="ECO:0000256" key="1">
    <source>
        <dbReference type="ARBA" id="ARBA00004834"/>
    </source>
</evidence>
<feature type="active site" description="Proton donor" evidence="5">
    <location>
        <position position="209"/>
    </location>
</feature>
<evidence type="ECO:0000256" key="3">
    <source>
        <dbReference type="ARBA" id="ARBA00022801"/>
    </source>
</evidence>
<dbReference type="EMBL" id="JAATJL010000001">
    <property type="protein sequence ID" value="NJC21388.1"/>
    <property type="molecule type" value="Genomic_DNA"/>
</dbReference>
<dbReference type="InterPro" id="IPR006710">
    <property type="entry name" value="Glyco_hydro_43"/>
</dbReference>
<evidence type="ECO:0000256" key="4">
    <source>
        <dbReference type="ARBA" id="ARBA00023295"/>
    </source>
</evidence>
<dbReference type="GO" id="GO:0046558">
    <property type="term" value="F:arabinan endo-1,5-alpha-L-arabinosidase activity"/>
    <property type="evidence" value="ECO:0007669"/>
    <property type="project" value="UniProtKB-EC"/>
</dbReference>